<evidence type="ECO:0000259" key="2">
    <source>
        <dbReference type="Pfam" id="PF13248"/>
    </source>
</evidence>
<keyword evidence="4" id="KW-1185">Reference proteome</keyword>
<gene>
    <name evidence="3" type="ORF">DFR86_04940</name>
</gene>
<keyword evidence="1" id="KW-0472">Membrane</keyword>
<protein>
    <recommendedName>
        <fullName evidence="2">Putative zinc-ribbon domain-containing protein</fullName>
    </recommendedName>
</protein>
<reference evidence="3 4" key="1">
    <citation type="submission" date="2018-05" db="EMBL/GenBank/DDBJ databases">
        <title>Complete Genome Sequences of Extremely Thermoacidophilic, Metal-Mobilizing Type-Strain Members of the Archaeal Family Sulfolobaceae: Acidianus brierleyi DSM-1651T, Acidianus sulfidivorans DSM-18786T, Metallosphaera hakonensis DSM-7519T, and Metallosphaera prunae DSM-10039T.</title>
        <authorList>
            <person name="Counts J.A."/>
            <person name="Kelly R.M."/>
        </authorList>
    </citation>
    <scope>NUCLEOTIDE SEQUENCE [LARGE SCALE GENOMIC DNA]</scope>
    <source>
        <strain evidence="3 4">JP7</strain>
    </source>
</reference>
<keyword evidence="1" id="KW-1133">Transmembrane helix</keyword>
<feature type="domain" description="Putative zinc-ribbon" evidence="2">
    <location>
        <begin position="1"/>
        <end position="25"/>
    </location>
</feature>
<dbReference type="GeneID" id="36837291"/>
<dbReference type="AlphaFoldDB" id="A0A2U9ILN3"/>
<sequence>MKKCPICGTENNDDAVSCSNCGYVFPNLNSSNIPPEPPAGNPSNGRNKKQLLIGVVGIIVIVLVIAGFVFLPPLLHHKSNTVVAIAEKYYGNGWQIVNNDSGSMIIYSNNTAKISLLNGTSEIINYNSSGFAGTELNALILNQKNTNNELYLINITFPNATLSNQYFNTSILNLKEQIATLNISLNNMAYQGFSIYYIVGGNETIDGTPYPIPGIAIAHYKNNFIEIETIGVLLSQEFIKSVITYLK</sequence>
<organism evidence="3 4">
    <name type="scientific">Acidianus sulfidivorans JP7</name>
    <dbReference type="NCBI Taxonomy" id="619593"/>
    <lineage>
        <taxon>Archaea</taxon>
        <taxon>Thermoproteota</taxon>
        <taxon>Thermoprotei</taxon>
        <taxon>Sulfolobales</taxon>
        <taxon>Sulfolobaceae</taxon>
        <taxon>Acidianus</taxon>
    </lineage>
</organism>
<dbReference type="OrthoDB" id="77949at2157"/>
<evidence type="ECO:0000313" key="4">
    <source>
        <dbReference type="Proteomes" id="UP000248410"/>
    </source>
</evidence>
<proteinExistence type="predicted"/>
<name>A0A2U9ILN3_9CREN</name>
<dbReference type="RefSeq" id="WP_110379859.1">
    <property type="nucleotide sequence ID" value="NZ_CP029288.2"/>
</dbReference>
<accession>A0A2U9ILN3</accession>
<dbReference type="InterPro" id="IPR059113">
    <property type="entry name" value="Znf_ribbon"/>
</dbReference>
<evidence type="ECO:0000313" key="3">
    <source>
        <dbReference type="EMBL" id="AWR96969.1"/>
    </source>
</evidence>
<keyword evidence="1" id="KW-0812">Transmembrane</keyword>
<feature type="transmembrane region" description="Helical" evidence="1">
    <location>
        <begin position="51"/>
        <end position="71"/>
    </location>
</feature>
<dbReference type="KEGG" id="asul:DFR86_04940"/>
<evidence type="ECO:0000256" key="1">
    <source>
        <dbReference type="SAM" id="Phobius"/>
    </source>
</evidence>
<dbReference type="Pfam" id="PF13248">
    <property type="entry name" value="Zn_ribbon_3"/>
    <property type="match status" value="1"/>
</dbReference>
<dbReference type="EMBL" id="CP029288">
    <property type="protein sequence ID" value="AWR96969.1"/>
    <property type="molecule type" value="Genomic_DNA"/>
</dbReference>
<dbReference type="Proteomes" id="UP000248410">
    <property type="component" value="Chromosome"/>
</dbReference>